<dbReference type="InterPro" id="IPR001375">
    <property type="entry name" value="Peptidase_S9_cat"/>
</dbReference>
<comment type="similarity">
    <text evidence="1">Belongs to the peptidase S9C family.</text>
</comment>
<comment type="caution">
    <text evidence="7">The sequence shown here is derived from an EMBL/GenBank/DDBJ whole genome shotgun (WGS) entry which is preliminary data.</text>
</comment>
<organism evidence="7 8">
    <name type="scientific">Cryphonectria parasitica (strain ATCC 38755 / EP155)</name>
    <dbReference type="NCBI Taxonomy" id="660469"/>
    <lineage>
        <taxon>Eukaryota</taxon>
        <taxon>Fungi</taxon>
        <taxon>Dikarya</taxon>
        <taxon>Ascomycota</taxon>
        <taxon>Pezizomycotina</taxon>
        <taxon>Sordariomycetes</taxon>
        <taxon>Sordariomycetidae</taxon>
        <taxon>Diaporthales</taxon>
        <taxon>Cryphonectriaceae</taxon>
        <taxon>Cryphonectria-Endothia species complex</taxon>
        <taxon>Cryphonectria</taxon>
    </lineage>
</organism>
<dbReference type="GO" id="GO:0004252">
    <property type="term" value="F:serine-type endopeptidase activity"/>
    <property type="evidence" value="ECO:0007669"/>
    <property type="project" value="TreeGrafter"/>
</dbReference>
<dbReference type="RefSeq" id="XP_040773318.1">
    <property type="nucleotide sequence ID" value="XM_040924825.1"/>
</dbReference>
<dbReference type="Proteomes" id="UP000803844">
    <property type="component" value="Unassembled WGS sequence"/>
</dbReference>
<dbReference type="PANTHER" id="PTHR42776">
    <property type="entry name" value="SERINE PEPTIDASE S9 FAMILY MEMBER"/>
    <property type="match status" value="1"/>
</dbReference>
<keyword evidence="3" id="KW-0645">Protease</keyword>
<keyword evidence="3" id="KW-0720">Serine protease</keyword>
<reference evidence="7" key="1">
    <citation type="journal article" date="2020" name="Phytopathology">
        <title>Genome sequence of the chestnut blight fungus Cryphonectria parasitica EP155: A fundamental resource for an archetypical invasive plant pathogen.</title>
        <authorList>
            <person name="Crouch J.A."/>
            <person name="Dawe A."/>
            <person name="Aerts A."/>
            <person name="Barry K."/>
            <person name="Churchill A.C.L."/>
            <person name="Grimwood J."/>
            <person name="Hillman B."/>
            <person name="Milgroom M.G."/>
            <person name="Pangilinan J."/>
            <person name="Smith M."/>
            <person name="Salamov A."/>
            <person name="Schmutz J."/>
            <person name="Yadav J."/>
            <person name="Grigoriev I.V."/>
            <person name="Nuss D."/>
        </authorList>
    </citation>
    <scope>NUCLEOTIDE SEQUENCE</scope>
    <source>
        <strain evidence="7">EP155</strain>
    </source>
</reference>
<keyword evidence="8" id="KW-1185">Reference proteome</keyword>
<dbReference type="InterPro" id="IPR029058">
    <property type="entry name" value="AB_hydrolase_fold"/>
</dbReference>
<dbReference type="InterPro" id="IPR011042">
    <property type="entry name" value="6-blade_b-propeller_TolB-like"/>
</dbReference>
<evidence type="ECO:0000256" key="5">
    <source>
        <dbReference type="SAM" id="MobiDB-lite"/>
    </source>
</evidence>
<dbReference type="OrthoDB" id="43744at2759"/>
<dbReference type="AlphaFoldDB" id="A0A9P4XW14"/>
<proteinExistence type="inferred from homology"/>
<feature type="domain" description="Peptidase S9 prolyl oligopeptidase catalytic" evidence="6">
    <location>
        <begin position="504"/>
        <end position="721"/>
    </location>
</feature>
<evidence type="ECO:0000256" key="1">
    <source>
        <dbReference type="ARBA" id="ARBA00010040"/>
    </source>
</evidence>
<evidence type="ECO:0000259" key="6">
    <source>
        <dbReference type="Pfam" id="PF00326"/>
    </source>
</evidence>
<accession>A0A9P4XW14</accession>
<evidence type="ECO:0000313" key="8">
    <source>
        <dbReference type="Proteomes" id="UP000803844"/>
    </source>
</evidence>
<feature type="region of interest" description="Disordered" evidence="5">
    <location>
        <begin position="50"/>
        <end position="75"/>
    </location>
</feature>
<feature type="region of interest" description="Disordered" evidence="5">
    <location>
        <begin position="103"/>
        <end position="129"/>
    </location>
</feature>
<sequence>MDLIKQLLALKVPDQLSLSPNGQQVTYTAKTKHDHKPKDTHHNRSIWLADTRSEKSSRRLTNGDFNDRDPQWAPDGQTIAFLSDRGIRGKSCAIYLVRAFNGGGGGDDEGKEEQRPKAITPGDSEQDISKYRFSPDGKHIFFIARPAKTAAAQAREEAGDDAQVWGEEEEREQRRFAHLYRVDVETGAVEAVWDSKVEVVNFALGDDGTEVAVVTEKSAHIESEFLHGCDITTFRLGGAKGLKLERGGRRRGERSVHLPRKLYDPIWCGQTLYFLAYNVPEASSTGLAVYAVDLSPEGQTEEGDKLKYRKVAYGEENCAQPGLRKAGGQVLVYVHHGMADQVRLLDGTILFSQEKSIFSYDAVAIPSNGSGNNNNNNEEERKEILMVVATGDINNPTEVFTVMNPKITTPSLTQLSDHGASFTTRTLAQDATFITCPTLDGKETVSALFLTPANTATATATTTNNTPPNGQAPFPTYVSIHGGPYYRITNTADSHDPVTFYAPFLLSAGIAVLIPDYRGSSGRGQRYASYAAAGPGAYYGTTDEPDIAALTQHAITLGLADPDRLAVGGWSQGGYLSYLSAVRGGGVYHGLGWRWRCAVPGAGVSEWDSMVLTSDIGYTQAEPAGCLWRLDRADVRTRQGSALWAFKEAVENNNIPPVLMVHGEQDPRVPVTQAWGFRRAMEEAGLAFRFVTYPREGHFIQETKHLEDLIQRVVGFVKEHLL</sequence>
<evidence type="ECO:0000256" key="4">
    <source>
        <dbReference type="ARBA" id="ARBA00032829"/>
    </source>
</evidence>
<dbReference type="GO" id="GO:0006508">
    <property type="term" value="P:proteolysis"/>
    <property type="evidence" value="ECO:0007669"/>
    <property type="project" value="InterPro"/>
</dbReference>
<gene>
    <name evidence="7" type="ORF">M406DRAFT_63267</name>
</gene>
<evidence type="ECO:0000256" key="3">
    <source>
        <dbReference type="ARBA" id="ARBA00022825"/>
    </source>
</evidence>
<dbReference type="Gene3D" id="2.120.10.30">
    <property type="entry name" value="TolB, C-terminal domain"/>
    <property type="match status" value="1"/>
</dbReference>
<dbReference type="Pfam" id="PF07676">
    <property type="entry name" value="PD40"/>
    <property type="match status" value="1"/>
</dbReference>
<dbReference type="SUPFAM" id="SSF53474">
    <property type="entry name" value="alpha/beta-Hydrolases"/>
    <property type="match status" value="1"/>
</dbReference>
<evidence type="ECO:0000256" key="2">
    <source>
        <dbReference type="ARBA" id="ARBA00022801"/>
    </source>
</evidence>
<dbReference type="Pfam" id="PF00326">
    <property type="entry name" value="Peptidase_S9"/>
    <property type="match status" value="1"/>
</dbReference>
<dbReference type="EMBL" id="MU032350">
    <property type="protein sequence ID" value="KAF3762339.1"/>
    <property type="molecule type" value="Genomic_DNA"/>
</dbReference>
<protein>
    <recommendedName>
        <fullName evidence="4">Dipeptidyl-peptidase V</fullName>
    </recommendedName>
</protein>
<dbReference type="InterPro" id="IPR011659">
    <property type="entry name" value="WD40"/>
</dbReference>
<evidence type="ECO:0000313" key="7">
    <source>
        <dbReference type="EMBL" id="KAF3762339.1"/>
    </source>
</evidence>
<dbReference type="GeneID" id="63841954"/>
<keyword evidence="2" id="KW-0378">Hydrolase</keyword>
<dbReference type="SUPFAM" id="SSF82171">
    <property type="entry name" value="DPP6 N-terminal domain-like"/>
    <property type="match status" value="1"/>
</dbReference>
<dbReference type="PANTHER" id="PTHR42776:SF27">
    <property type="entry name" value="DIPEPTIDYL PEPTIDASE FAMILY MEMBER 6"/>
    <property type="match status" value="1"/>
</dbReference>
<name>A0A9P4XW14_CRYP1</name>
<dbReference type="Gene3D" id="3.40.50.1820">
    <property type="entry name" value="alpha/beta hydrolase"/>
    <property type="match status" value="1"/>
</dbReference>